<dbReference type="AlphaFoldDB" id="A0A852Z227"/>
<evidence type="ECO:0000313" key="1">
    <source>
        <dbReference type="EMBL" id="NYH80240.1"/>
    </source>
</evidence>
<evidence type="ECO:0000313" key="2">
    <source>
        <dbReference type="Proteomes" id="UP000548304"/>
    </source>
</evidence>
<organism evidence="1 2">
    <name type="scientific">Actinopolyspora biskrensis</name>
    <dbReference type="NCBI Taxonomy" id="1470178"/>
    <lineage>
        <taxon>Bacteria</taxon>
        <taxon>Bacillati</taxon>
        <taxon>Actinomycetota</taxon>
        <taxon>Actinomycetes</taxon>
        <taxon>Actinopolysporales</taxon>
        <taxon>Actinopolysporaceae</taxon>
        <taxon>Actinopolyspora</taxon>
    </lineage>
</organism>
<proteinExistence type="predicted"/>
<accession>A0A852Z227</accession>
<reference evidence="1 2" key="1">
    <citation type="submission" date="2020-07" db="EMBL/GenBank/DDBJ databases">
        <title>Genomic Encyclopedia of Type Strains, Phase III (KMG-III): the genomes of soil and plant-associated and newly described type strains.</title>
        <authorList>
            <person name="Whitman W."/>
        </authorList>
    </citation>
    <scope>NUCLEOTIDE SEQUENCE [LARGE SCALE GENOMIC DNA]</scope>
    <source>
        <strain evidence="1 2">CECT 8576</strain>
    </source>
</reference>
<name>A0A852Z227_9ACTN</name>
<dbReference type="EMBL" id="JACBYW010000006">
    <property type="protein sequence ID" value="NYH80240.1"/>
    <property type="molecule type" value="Genomic_DNA"/>
</dbReference>
<gene>
    <name evidence="1" type="ORF">FHR84_003589</name>
</gene>
<comment type="caution">
    <text evidence="1">The sequence shown here is derived from an EMBL/GenBank/DDBJ whole genome shotgun (WGS) entry which is preliminary data.</text>
</comment>
<dbReference type="Proteomes" id="UP000548304">
    <property type="component" value="Unassembled WGS sequence"/>
</dbReference>
<protein>
    <submittedName>
        <fullName evidence="1">Uncharacterized protein</fullName>
    </submittedName>
</protein>
<keyword evidence="2" id="KW-1185">Reference proteome</keyword>
<sequence length="130" mass="14305">MGTGMILVSPLRRDGRGGRALLHPSVIHFHPFVYPSRVGGVKMQRITRDEMFKIPHRCILLHETHLTRSRRRRKRCAGASLLPLAIANPVNTQPRDVSGCMKLEVGVRVLDAEVAVRDVGRAVPTGVAAA</sequence>